<dbReference type="CDD" id="cd00567">
    <property type="entry name" value="ACAD"/>
    <property type="match status" value="1"/>
</dbReference>
<dbReference type="Pfam" id="PF02770">
    <property type="entry name" value="Acyl-CoA_dh_M"/>
    <property type="match status" value="1"/>
</dbReference>
<dbReference type="InterPro" id="IPR009100">
    <property type="entry name" value="AcylCoA_DH/oxidase_NM_dom_sf"/>
</dbReference>
<evidence type="ECO:0000256" key="2">
    <source>
        <dbReference type="ARBA" id="ARBA00022630"/>
    </source>
</evidence>
<dbReference type="InterPro" id="IPR046373">
    <property type="entry name" value="Acyl-CoA_Oxase/DH_mid-dom_sf"/>
</dbReference>
<evidence type="ECO:0000256" key="4">
    <source>
        <dbReference type="RuleBase" id="RU362125"/>
    </source>
</evidence>
<comment type="similarity">
    <text evidence="1 4">Belongs to the acyl-CoA dehydrogenase family.</text>
</comment>
<dbReference type="EMBL" id="JAVREO010000015">
    <property type="protein sequence ID" value="MDT0269139.1"/>
    <property type="molecule type" value="Genomic_DNA"/>
</dbReference>
<proteinExistence type="inferred from homology"/>
<dbReference type="Gene3D" id="2.40.110.10">
    <property type="entry name" value="Butyryl-CoA Dehydrogenase, subunit A, domain 2"/>
    <property type="match status" value="1"/>
</dbReference>
<organism evidence="7 8">
    <name type="scientific">Streptomyces chisholmiae</name>
    <dbReference type="NCBI Taxonomy" id="3075540"/>
    <lineage>
        <taxon>Bacteria</taxon>
        <taxon>Bacillati</taxon>
        <taxon>Actinomycetota</taxon>
        <taxon>Actinomycetes</taxon>
        <taxon>Kitasatosporales</taxon>
        <taxon>Streptomycetaceae</taxon>
        <taxon>Streptomyces</taxon>
    </lineage>
</organism>
<accession>A0ABU2JWM3</accession>
<dbReference type="InterPro" id="IPR006091">
    <property type="entry name" value="Acyl-CoA_Oxase/DH_mid-dom"/>
</dbReference>
<evidence type="ECO:0000256" key="1">
    <source>
        <dbReference type="ARBA" id="ARBA00009347"/>
    </source>
</evidence>
<dbReference type="PANTHER" id="PTHR43884:SF19">
    <property type="entry name" value="ACYL-COA DEHYDROGENASE FADE4-RELATED"/>
    <property type="match status" value="1"/>
</dbReference>
<dbReference type="Proteomes" id="UP001183410">
    <property type="component" value="Unassembled WGS sequence"/>
</dbReference>
<gene>
    <name evidence="7" type="ORF">RM844_22895</name>
</gene>
<dbReference type="Pfam" id="PF00441">
    <property type="entry name" value="Acyl-CoA_dh_1"/>
    <property type="match status" value="1"/>
</dbReference>
<feature type="domain" description="Acyl-CoA oxidase/dehydrogenase middle" evidence="6">
    <location>
        <begin position="129"/>
        <end position="226"/>
    </location>
</feature>
<comment type="cofactor">
    <cofactor evidence="4">
        <name>FAD</name>
        <dbReference type="ChEBI" id="CHEBI:57692"/>
    </cofactor>
</comment>
<reference evidence="8" key="1">
    <citation type="submission" date="2023-07" db="EMBL/GenBank/DDBJ databases">
        <title>30 novel species of actinomycetes from the DSMZ collection.</title>
        <authorList>
            <person name="Nouioui I."/>
        </authorList>
    </citation>
    <scope>NUCLEOTIDE SEQUENCE [LARGE SCALE GENOMIC DNA]</scope>
    <source>
        <strain evidence="8">DSM 44915</strain>
    </source>
</reference>
<evidence type="ECO:0000256" key="3">
    <source>
        <dbReference type="ARBA" id="ARBA00022827"/>
    </source>
</evidence>
<keyword evidence="2 4" id="KW-0285">Flavoprotein</keyword>
<evidence type="ECO:0000313" key="8">
    <source>
        <dbReference type="Proteomes" id="UP001183410"/>
    </source>
</evidence>
<dbReference type="RefSeq" id="WP_311669229.1">
    <property type="nucleotide sequence ID" value="NZ_JAVREO010000015.1"/>
</dbReference>
<keyword evidence="4" id="KW-0560">Oxidoreductase</keyword>
<dbReference type="InterPro" id="IPR009075">
    <property type="entry name" value="AcylCo_DH/oxidase_C"/>
</dbReference>
<dbReference type="PANTHER" id="PTHR43884">
    <property type="entry name" value="ACYL-COA DEHYDROGENASE"/>
    <property type="match status" value="1"/>
</dbReference>
<dbReference type="Gene3D" id="1.20.140.10">
    <property type="entry name" value="Butyryl-CoA Dehydrogenase, subunit A, domain 3"/>
    <property type="match status" value="1"/>
</dbReference>
<dbReference type="InterPro" id="IPR036250">
    <property type="entry name" value="AcylCo_DH-like_C"/>
</dbReference>
<comment type="caution">
    <text evidence="7">The sequence shown here is derived from an EMBL/GenBank/DDBJ whole genome shotgun (WGS) entry which is preliminary data.</text>
</comment>
<feature type="domain" description="Acyl-CoA dehydrogenase/oxidase C-terminal" evidence="5">
    <location>
        <begin position="238"/>
        <end position="371"/>
    </location>
</feature>
<sequence length="572" mass="60841">MTSAPVPARHRAARLAALLGDPLDPDNPVGHRAVLRADERAELLTAGEQLLDGYGLNAEFVPAEHGGRLTRLDELIDILRVVYRRDPALGLGYGVSSLISAVNVWTAADAEQRARVAGILLGNGRIAAAYHELAHGNDIAGTELAATPDGQGRWRLNGRKEVVTNIQRADALMVLTRTTAGAGQRNHAQFLVEKRDLPAGALRYLPRYATVGLRGVRLGGAEFHDCPVTEADLLGRPGHGLETAMRSFQITRTVLPSIMTGILDSALRAALRHTTGRRLHGAPVAELPHIRSLLVGAFVDLLTCEALSTVVARTTHLAPRQSSVYGAVVKYAVSTHLLRALDDLATVLGAESFVRDGAEAIFQKLHRDIKPVGFGHAARAACQTALLPHLGLLHRQLAKSSELPATAFQSHGELPPLPFGQLAVASRGQDPIAHALPRLAAELTPADAPLVEHAGHLRAELDQLVRAGAALPPDQLSLLAEPATYALTARYVAAVTGTACLGRWLCARGEPAADGSPDWLVAALTRLRATGRGRAPRALPAALERRLFAELTRRVAEGRDLGLPGPHSTDAP</sequence>
<keyword evidence="8" id="KW-1185">Reference proteome</keyword>
<protein>
    <submittedName>
        <fullName evidence="7">Acyl-CoA dehydrogenase</fullName>
    </submittedName>
</protein>
<dbReference type="SUPFAM" id="SSF56645">
    <property type="entry name" value="Acyl-CoA dehydrogenase NM domain-like"/>
    <property type="match status" value="1"/>
</dbReference>
<evidence type="ECO:0000259" key="6">
    <source>
        <dbReference type="Pfam" id="PF02770"/>
    </source>
</evidence>
<keyword evidence="3 4" id="KW-0274">FAD</keyword>
<evidence type="ECO:0000313" key="7">
    <source>
        <dbReference type="EMBL" id="MDT0269139.1"/>
    </source>
</evidence>
<evidence type="ECO:0000259" key="5">
    <source>
        <dbReference type="Pfam" id="PF00441"/>
    </source>
</evidence>
<name>A0ABU2JWM3_9ACTN</name>
<dbReference type="SUPFAM" id="SSF47203">
    <property type="entry name" value="Acyl-CoA dehydrogenase C-terminal domain-like"/>
    <property type="match status" value="1"/>
</dbReference>